<accession>A0ABT1MRZ2</accession>
<dbReference type="Gene3D" id="2.40.128.200">
    <property type="match status" value="1"/>
</dbReference>
<feature type="domain" description="C-type lysozyme inhibitor" evidence="6">
    <location>
        <begin position="30"/>
        <end position="101"/>
    </location>
</feature>
<comment type="caution">
    <text evidence="7">The sequence shown here is derived from an EMBL/GenBank/DDBJ whole genome shotgun (WGS) entry which is preliminary data.</text>
</comment>
<dbReference type="Pfam" id="PF09864">
    <property type="entry name" value="MliC"/>
    <property type="match status" value="1"/>
</dbReference>
<keyword evidence="8" id="KW-1185">Reference proteome</keyword>
<evidence type="ECO:0000313" key="7">
    <source>
        <dbReference type="EMBL" id="MCQ0970914.1"/>
    </source>
</evidence>
<keyword evidence="2" id="KW-0472">Membrane</keyword>
<dbReference type="InterPro" id="IPR018660">
    <property type="entry name" value="MliC"/>
</dbReference>
<name>A0ABT1MRZ2_9RHOB</name>
<keyword evidence="3" id="KW-0564">Palmitate</keyword>
<keyword evidence="4" id="KW-0449">Lipoprotein</keyword>
<gene>
    <name evidence="7" type="ORF">MLD63_10805</name>
</gene>
<feature type="chain" id="PRO_5045844216" evidence="5">
    <location>
        <begin position="21"/>
        <end position="112"/>
    </location>
</feature>
<evidence type="ECO:0000256" key="3">
    <source>
        <dbReference type="ARBA" id="ARBA00023139"/>
    </source>
</evidence>
<dbReference type="InterPro" id="IPR036328">
    <property type="entry name" value="MliC_sf"/>
</dbReference>
<protein>
    <submittedName>
        <fullName evidence="7">MliC family protein</fullName>
    </submittedName>
</protein>
<feature type="signal peptide" evidence="5">
    <location>
        <begin position="1"/>
        <end position="20"/>
    </location>
</feature>
<dbReference type="RefSeq" id="WP_255329917.1">
    <property type="nucleotide sequence ID" value="NZ_JAKZEU010000003.1"/>
</dbReference>
<proteinExistence type="predicted"/>
<organism evidence="7 8">
    <name type="scientific">Paracoccus albicereus</name>
    <dbReference type="NCBI Taxonomy" id="2922394"/>
    <lineage>
        <taxon>Bacteria</taxon>
        <taxon>Pseudomonadati</taxon>
        <taxon>Pseudomonadota</taxon>
        <taxon>Alphaproteobacteria</taxon>
        <taxon>Rhodobacterales</taxon>
        <taxon>Paracoccaceae</taxon>
        <taxon>Paracoccus</taxon>
    </lineage>
</organism>
<evidence type="ECO:0000256" key="1">
    <source>
        <dbReference type="ARBA" id="ARBA00022729"/>
    </source>
</evidence>
<evidence type="ECO:0000256" key="4">
    <source>
        <dbReference type="ARBA" id="ARBA00023288"/>
    </source>
</evidence>
<dbReference type="EMBL" id="JAKZEU010000003">
    <property type="protein sequence ID" value="MCQ0970914.1"/>
    <property type="molecule type" value="Genomic_DNA"/>
</dbReference>
<evidence type="ECO:0000256" key="5">
    <source>
        <dbReference type="SAM" id="SignalP"/>
    </source>
</evidence>
<dbReference type="SUPFAM" id="SSF141488">
    <property type="entry name" value="YdhA-like"/>
    <property type="match status" value="1"/>
</dbReference>
<dbReference type="Proteomes" id="UP001203945">
    <property type="component" value="Unassembled WGS sequence"/>
</dbReference>
<evidence type="ECO:0000259" key="6">
    <source>
        <dbReference type="Pfam" id="PF09864"/>
    </source>
</evidence>
<reference evidence="7 8" key="1">
    <citation type="submission" date="2022-03" db="EMBL/GenBank/DDBJ databases">
        <authorList>
            <person name="He Y."/>
        </authorList>
    </citation>
    <scope>NUCLEOTIDE SEQUENCE [LARGE SCALE GENOMIC DNA]</scope>
    <source>
        <strain evidence="7 8">TK19116</strain>
    </source>
</reference>
<keyword evidence="1 5" id="KW-0732">Signal</keyword>
<sequence>MRNVAIGALASLFLTGTALAEDLAAIEVNYRCDGGVDLPVVFLNNLSPDQLAVALIEGRLVTMRQAVSGSGIRYVAVGDAAPFVLRGKGDDATLYRGEDEAEEVLTGCKARE</sequence>
<evidence type="ECO:0000313" key="8">
    <source>
        <dbReference type="Proteomes" id="UP001203945"/>
    </source>
</evidence>
<evidence type="ECO:0000256" key="2">
    <source>
        <dbReference type="ARBA" id="ARBA00023136"/>
    </source>
</evidence>